<evidence type="ECO:0000256" key="1">
    <source>
        <dbReference type="SAM" id="Phobius"/>
    </source>
</evidence>
<evidence type="ECO:0000313" key="3">
    <source>
        <dbReference type="Proteomes" id="UP000251197"/>
    </source>
</evidence>
<accession>A0A2X3J4J6</accession>
<organism evidence="2 3">
    <name type="scientific">Cedecea neteri</name>
    <dbReference type="NCBI Taxonomy" id="158822"/>
    <lineage>
        <taxon>Bacteria</taxon>
        <taxon>Pseudomonadati</taxon>
        <taxon>Pseudomonadota</taxon>
        <taxon>Gammaproteobacteria</taxon>
        <taxon>Enterobacterales</taxon>
        <taxon>Enterobacteriaceae</taxon>
        <taxon>Cedecea</taxon>
    </lineage>
</organism>
<dbReference type="AlphaFoldDB" id="A0A2X3J4J6"/>
<dbReference type="EMBL" id="UAVU01000006">
    <property type="protein sequence ID" value="SQC90973.1"/>
    <property type="molecule type" value="Genomic_DNA"/>
</dbReference>
<keyword evidence="1" id="KW-1133">Transmembrane helix</keyword>
<gene>
    <name evidence="2" type="ORF">NCTC12120_04119</name>
</gene>
<feature type="transmembrane region" description="Helical" evidence="1">
    <location>
        <begin position="48"/>
        <end position="68"/>
    </location>
</feature>
<evidence type="ECO:0000313" key="2">
    <source>
        <dbReference type="EMBL" id="SQC90973.1"/>
    </source>
</evidence>
<sequence>MLLLLLRALRQHRWFTWLGLALLFSSIGNGLTYVLVFSQLLNSHATPTWLSLAYVLALAPGLPASFCWRVVIKTLAGIFCAASR</sequence>
<protein>
    <submittedName>
        <fullName evidence="2">Uncharacterized protein</fullName>
    </submittedName>
</protein>
<feature type="transmembrane region" description="Helical" evidence="1">
    <location>
        <begin position="14"/>
        <end position="36"/>
    </location>
</feature>
<keyword evidence="1" id="KW-0472">Membrane</keyword>
<name>A0A2X3J4J6_9ENTR</name>
<reference evidence="2 3" key="1">
    <citation type="submission" date="2018-06" db="EMBL/GenBank/DDBJ databases">
        <authorList>
            <consortium name="Pathogen Informatics"/>
            <person name="Doyle S."/>
        </authorList>
    </citation>
    <scope>NUCLEOTIDE SEQUENCE [LARGE SCALE GENOMIC DNA]</scope>
    <source>
        <strain evidence="2 3">NCTC12120</strain>
    </source>
</reference>
<dbReference type="Proteomes" id="UP000251197">
    <property type="component" value="Unassembled WGS sequence"/>
</dbReference>
<keyword evidence="1" id="KW-0812">Transmembrane</keyword>
<proteinExistence type="predicted"/>